<dbReference type="SUPFAM" id="SSF55729">
    <property type="entry name" value="Acyl-CoA N-acyltransferases (Nat)"/>
    <property type="match status" value="1"/>
</dbReference>
<evidence type="ECO:0000313" key="1">
    <source>
        <dbReference type="EMBL" id="CAB4160751.1"/>
    </source>
</evidence>
<protein>
    <submittedName>
        <fullName evidence="1">Uncharacterized protein</fullName>
    </submittedName>
</protein>
<accession>A0A6J5NTV2</accession>
<dbReference type="EMBL" id="LR796710">
    <property type="protein sequence ID" value="CAB4160751.1"/>
    <property type="molecule type" value="Genomic_DNA"/>
</dbReference>
<sequence length="153" mass="17072">MMLVSVTESITDEHLLEVYADPYIQKVGHDHRPAAPIIHPNVTYLSAWIGKTFAGAFMVIEQSDVELELHALLKKSAIKQSRELGLSCIAWAFSHPIILRVTAYIIQGLEAAKNYCLKLGFKVEGCRRCACVQGGIVKDVYVLGMTRHEWSTT</sequence>
<dbReference type="InterPro" id="IPR016181">
    <property type="entry name" value="Acyl_CoA_acyltransferase"/>
</dbReference>
<organism evidence="1">
    <name type="scientific">uncultured Caudovirales phage</name>
    <dbReference type="NCBI Taxonomy" id="2100421"/>
    <lineage>
        <taxon>Viruses</taxon>
        <taxon>Duplodnaviria</taxon>
        <taxon>Heunggongvirae</taxon>
        <taxon>Uroviricota</taxon>
        <taxon>Caudoviricetes</taxon>
        <taxon>Peduoviridae</taxon>
        <taxon>Maltschvirus</taxon>
        <taxon>Maltschvirus maltsch</taxon>
    </lineage>
</organism>
<name>A0A6J5NTV2_9CAUD</name>
<proteinExistence type="predicted"/>
<reference evidence="1" key="1">
    <citation type="submission" date="2020-04" db="EMBL/GenBank/DDBJ databases">
        <authorList>
            <person name="Chiriac C."/>
            <person name="Salcher M."/>
            <person name="Ghai R."/>
            <person name="Kavagutti S V."/>
        </authorList>
    </citation>
    <scope>NUCLEOTIDE SEQUENCE</scope>
</reference>
<gene>
    <name evidence="1" type="ORF">UFOVP774_15</name>
</gene>
<dbReference type="Gene3D" id="3.40.630.30">
    <property type="match status" value="1"/>
</dbReference>